<comment type="catalytic activity">
    <reaction evidence="5">
        <text>a 2'-deoxyadenosine in DNA + S-adenosyl-L-methionine = an N(6)-methyl-2'-deoxyadenosine in DNA + S-adenosyl-L-homocysteine + H(+)</text>
        <dbReference type="Rhea" id="RHEA:15197"/>
        <dbReference type="Rhea" id="RHEA-COMP:12418"/>
        <dbReference type="Rhea" id="RHEA-COMP:12419"/>
        <dbReference type="ChEBI" id="CHEBI:15378"/>
        <dbReference type="ChEBI" id="CHEBI:57856"/>
        <dbReference type="ChEBI" id="CHEBI:59789"/>
        <dbReference type="ChEBI" id="CHEBI:90615"/>
        <dbReference type="ChEBI" id="CHEBI:90616"/>
        <dbReference type="EC" id="2.1.1.72"/>
    </reaction>
</comment>
<evidence type="ECO:0000313" key="8">
    <source>
        <dbReference type="Proteomes" id="UP000298173"/>
    </source>
</evidence>
<dbReference type="GO" id="GO:0006304">
    <property type="term" value="P:DNA modification"/>
    <property type="evidence" value="ECO:0007669"/>
    <property type="project" value="InterPro"/>
</dbReference>
<dbReference type="InterPro" id="IPR029063">
    <property type="entry name" value="SAM-dependent_MTases_sf"/>
</dbReference>
<sequence>MDTKPLERFATWARRELINAVDAQTTAVLAVGSIARSERAEIVKKLEAEIGRHGRQNIVDKVAYTWFNRIIALRFMDARGYTDAGVVSPAQGQAHGQPEILSDAKRGNLDTDVVTTSRTANAIIGLLDGTRRSTDAEGEAYALLLTEYCRHWHKPMPFMFEREGDYTELLVPANLLADGAILARAREVLTEDVCNDVEVIGWLYQFYVSERKHEVFDGFKAKGKARKLAGSEEIPAATQLFTPHWIVRYLVENSVGRLWMLNRPSSRLVDQMEYYIAPADDDPEFLKISKPEELTVIDPACGSGHMLTYAFDLLYAIYEEEGYAPSEIPGLILTHNLHGTEIDPRAGSLAAFALTMKARAKQRAFFNKQVEPRICVIEPMSFGPEALEFLARRGGNRQEEEAFWNQFDEADTFGSLLQPDPALTFSLATHLKSLNDNGDILKSDAIQWANRVLAQAEYLTARYSVAVANPPYMGSKNMAAMLVAFAQDRYPDSKADLFAMFIERCQNLVSSHGGLVAMITMHSWMFLASFEKLRAKLLRDAPPTTMAHLGERAFDSIGGSVVSTTAFVLQMGRGQANEGVYLRLIDGRNEAEKAASARIAIKGLADQELYRVQPRSFIALPGAPLAYWFPATLLEAFRTAPSLDTTARAAKGLVTADNATFVRQWWETSRSRIGFGYADRASAKTSGMRWFPYAKGGDFRRWAGNLEAVVNWEKDGHLIQTTLTDDGSRVRATNFNLDRIFKPSIAWTVVTTNDPSFRKVEAGYLFDAAAGLCQSTDDDYTLALLNSSSVKQVLAGLNPTMNLHPGYLSAVPAPADNARNTVRTAATRAVELSQKDWTAQERSWDFESSPLVGRGPSLPAAIDDAQNTWSAWVTELHLIEQQNDLHFAKLFGFDGEVEAAPMNRVSLAVNPSFTYLGLPSEQARNVQRDDAVRDLVSFAVGCMFGRYSLDAPGLILADQGTTLKDYLTKVPAPSFMPDADNVIPFVDDGWFEDDIVERFRQFLRAAFGSERFEENLRFVEESLGVKTLREYFITKAGKSKFYDDHVQRYKKRPIYWMFSSPKGSFNALIYMHRYTPSTVSTVLNEYLREYRAKLEVALANAEHGAARDGAPKDQKDADQLRKVLAELRDYEHDVLYPLATQQPAIDLDDGVKANYPKFYPALKKITGLEAAE</sequence>
<dbReference type="SUPFAM" id="SSF53335">
    <property type="entry name" value="S-adenosyl-L-methionine-dependent methyltransferases"/>
    <property type="match status" value="1"/>
</dbReference>
<reference evidence="7 8" key="1">
    <citation type="submission" date="2019-03" db="EMBL/GenBank/DDBJ databases">
        <title>Genomics of glacier-inhabiting Cryobacterium strains.</title>
        <authorList>
            <person name="Liu Q."/>
            <person name="Xin Y.-H."/>
        </authorList>
    </citation>
    <scope>NUCLEOTIDE SEQUENCE [LARGE SCALE GENOMIC DNA]</scope>
    <source>
        <strain evidence="7 8">HLT2-23</strain>
    </source>
</reference>
<name>A0A4R8UVZ8_9MICO</name>
<evidence type="ECO:0000256" key="1">
    <source>
        <dbReference type="ARBA" id="ARBA00011900"/>
    </source>
</evidence>
<evidence type="ECO:0000256" key="2">
    <source>
        <dbReference type="ARBA" id="ARBA00022603"/>
    </source>
</evidence>
<dbReference type="Gene3D" id="3.40.50.150">
    <property type="entry name" value="Vaccinia Virus protein VP39"/>
    <property type="match status" value="1"/>
</dbReference>
<dbReference type="InterPro" id="IPR011639">
    <property type="entry name" value="MethylTrfase_TaqI-like_dom"/>
</dbReference>
<dbReference type="EMBL" id="SOEY01000026">
    <property type="protein sequence ID" value="TFB71536.1"/>
    <property type="molecule type" value="Genomic_DNA"/>
</dbReference>
<dbReference type="GO" id="GO:0032259">
    <property type="term" value="P:methylation"/>
    <property type="evidence" value="ECO:0007669"/>
    <property type="project" value="UniProtKB-KW"/>
</dbReference>
<evidence type="ECO:0000313" key="7">
    <source>
        <dbReference type="EMBL" id="TFB71536.1"/>
    </source>
</evidence>
<dbReference type="Proteomes" id="UP000298173">
    <property type="component" value="Unassembled WGS sequence"/>
</dbReference>
<keyword evidence="4" id="KW-0949">S-adenosyl-L-methionine</keyword>
<gene>
    <name evidence="7" type="primary">pglX</name>
    <name evidence="7" type="ORF">E3O06_11875</name>
</gene>
<comment type="caution">
    <text evidence="7">The sequence shown here is derived from an EMBL/GenBank/DDBJ whole genome shotgun (WGS) entry which is preliminary data.</text>
</comment>
<proteinExistence type="predicted"/>
<dbReference type="GO" id="GO:0009007">
    <property type="term" value="F:site-specific DNA-methyltransferase (adenine-specific) activity"/>
    <property type="evidence" value="ECO:0007669"/>
    <property type="project" value="UniProtKB-EC"/>
</dbReference>
<evidence type="ECO:0000259" key="6">
    <source>
        <dbReference type="Pfam" id="PF07669"/>
    </source>
</evidence>
<dbReference type="PANTHER" id="PTHR33841:SF1">
    <property type="entry name" value="DNA METHYLTRANSFERASE A"/>
    <property type="match status" value="1"/>
</dbReference>
<dbReference type="InterPro" id="IPR047939">
    <property type="entry name" value="BREX_1_PglX"/>
</dbReference>
<organism evidence="7 8">
    <name type="scientific">Cryobacterium glaciale</name>
    <dbReference type="NCBI Taxonomy" id="1259145"/>
    <lineage>
        <taxon>Bacteria</taxon>
        <taxon>Bacillati</taxon>
        <taxon>Actinomycetota</taxon>
        <taxon>Actinomycetes</taxon>
        <taxon>Micrococcales</taxon>
        <taxon>Microbacteriaceae</taxon>
        <taxon>Cryobacterium</taxon>
    </lineage>
</organism>
<dbReference type="Pfam" id="PF07669">
    <property type="entry name" value="Eco57I"/>
    <property type="match status" value="1"/>
</dbReference>
<evidence type="ECO:0000256" key="4">
    <source>
        <dbReference type="ARBA" id="ARBA00022691"/>
    </source>
</evidence>
<dbReference type="OrthoDB" id="4280289at2"/>
<accession>A0A4R8UVZ8</accession>
<keyword evidence="3 7" id="KW-0808">Transferase</keyword>
<protein>
    <recommendedName>
        <fullName evidence="1">site-specific DNA-methyltransferase (adenine-specific)</fullName>
        <ecNumber evidence="1">2.1.1.72</ecNumber>
    </recommendedName>
</protein>
<dbReference type="InterPro" id="IPR050953">
    <property type="entry name" value="N4_N6_ade-DNA_methylase"/>
</dbReference>
<feature type="domain" description="Type II methyltransferase M.TaqI-like" evidence="6">
    <location>
        <begin position="335"/>
        <end position="549"/>
    </location>
</feature>
<dbReference type="EC" id="2.1.1.72" evidence="1"/>
<evidence type="ECO:0000256" key="3">
    <source>
        <dbReference type="ARBA" id="ARBA00022679"/>
    </source>
</evidence>
<evidence type="ECO:0000256" key="5">
    <source>
        <dbReference type="ARBA" id="ARBA00047942"/>
    </source>
</evidence>
<keyword evidence="8" id="KW-1185">Reference proteome</keyword>
<dbReference type="RefSeq" id="WP_134503603.1">
    <property type="nucleotide sequence ID" value="NZ_SOEY01000026.1"/>
</dbReference>
<keyword evidence="2 7" id="KW-0489">Methyltransferase</keyword>
<dbReference type="AlphaFoldDB" id="A0A4R8UVZ8"/>
<dbReference type="PANTHER" id="PTHR33841">
    <property type="entry name" value="DNA METHYLTRANSFERASE YEEA-RELATED"/>
    <property type="match status" value="1"/>
</dbReference>
<dbReference type="NCBIfam" id="NF033452">
    <property type="entry name" value="BREX_1_MTaseX"/>
    <property type="match status" value="1"/>
</dbReference>
<dbReference type="PRINTS" id="PR00507">
    <property type="entry name" value="N12N6MTFRASE"/>
</dbReference>